<dbReference type="Ensembl" id="ENSSFAT00005008882.1">
    <property type="protein sequence ID" value="ENSSFAP00005008469.1"/>
    <property type="gene ID" value="ENSSFAG00005004931.1"/>
</dbReference>
<feature type="region of interest" description="Disordered" evidence="14">
    <location>
        <begin position="966"/>
        <end position="985"/>
    </location>
</feature>
<protein>
    <recommendedName>
        <fullName evidence="3">Gag-Pol polyprotein</fullName>
        <ecNumber evidence="2">3.1.26.4</ecNumber>
    </recommendedName>
</protein>
<dbReference type="InterPro" id="IPR051320">
    <property type="entry name" value="Viral_Replic_Matur_Polypro"/>
</dbReference>
<evidence type="ECO:0000256" key="5">
    <source>
        <dbReference type="ARBA" id="ARBA00022695"/>
    </source>
</evidence>
<reference evidence="19" key="1">
    <citation type="submission" date="2019-06" db="EMBL/GenBank/DDBJ databases">
        <authorList>
            <consortium name="Wellcome Sanger Institute Data Sharing"/>
        </authorList>
    </citation>
    <scope>NUCLEOTIDE SEQUENCE [LARGE SCALE GENOMIC DNA]</scope>
</reference>
<dbReference type="InterPro" id="IPR002156">
    <property type="entry name" value="RNaseH_domain"/>
</dbReference>
<evidence type="ECO:0000259" key="16">
    <source>
        <dbReference type="PROSITE" id="PS50878"/>
    </source>
</evidence>
<dbReference type="Proteomes" id="UP000472267">
    <property type="component" value="Chromosome 4"/>
</dbReference>
<dbReference type="PROSITE" id="PS50994">
    <property type="entry name" value="INTEGRASE"/>
    <property type="match status" value="1"/>
</dbReference>
<feature type="domain" description="Reverse transcriptase" evidence="16">
    <location>
        <begin position="390"/>
        <end position="578"/>
    </location>
</feature>
<dbReference type="InterPro" id="IPR018061">
    <property type="entry name" value="Retropepsins"/>
</dbReference>
<dbReference type="Gene3D" id="3.30.420.10">
    <property type="entry name" value="Ribonuclease H-like superfamily/Ribonuclease H"/>
    <property type="match status" value="2"/>
</dbReference>
<sequence>MVNVDEMHTHIFLSQEQYKKFPIYTLVVNGQNVHFMVDTGATHSVIQDGVLTPAPGLSGDSILSISASGHQQRERFTVPLTCSPSTGSQFTHKFLLSKLCPINLLGRDLMCQLRLTVVSGPEGLSISGPPTGPEEDNMSTLTMVKYCPLTPNYVYQWKIGQQPTSLHWLELCRARVAPSSVFMEAADLHCTSYFCREGPDDEYEEQFFKQTHDRLILQCLVWDKSFCALSVQLTPTQSPLFRGWGGSSPHISLARPSNRAWKHLGAFMLKASRAKDWEPTSDPHVLYSSSARVYCQALPSAVHCQRTVRLECQYDSLLSLSPCASPSTAAALDSLPKQLWAENKYDVGLIRGCEPVVITPKSSFRPCQKQYPLKQEAVAGITPVFHSLLKAGVIVPCPSSPVRTPLFPVKKIRGPGEPVEWRFVQDLQAVNRAVVPRSPTVPNPHTILSQIPSTATFFSVIDLSNAFFSVPVHPDSQYWFAFEFEGKPYTFTRLCQGYCESPTIYNAALRDSLSSLVLSPGSVLLQYVDDLLVCAPTEEQCQTDTLALLRHLCEQGHKVSRKKLQFVLPTVTFLGHVISCSARKLSDSRVAAIRNIPKPVTKKQMMSFLGMTGYCRNFIPNYSFLESPLTRCIYGSHLAAQEPVPWTTEAEAAFVALKEALLSAPALALPDPTKPFTQMVDEKNGFMSSVLLQAHGDLLRPVGYYSSRLDAVAAGLPHCLRAVAAAEKAVLASRDIVGYSQLTVMVPHSVSVILLEQRTSHLSAARWLRYTTVLLDMPNITVQRCTRLNAATLLPTEEDGEPHQCDQVLSQVCTPRVDLSDSPLPNSDLILYVDGSSSRDVTGRNRVGFAVCSDHDTLVSGSLPAHFSAQTAELVALTEACKLSRGKTVTIYTDSRYAFGVVHDFGVLWKHRNFLTSGGKPILNASQVSDLLDAILLPSAVAVVKCSAHTGSADSVSRGNAAADAAARRAASAPPAPQLTVADSEAPSASLAEVQSLATPDDRRLWSSSGCRFADGVWVSSDGRPCLPRRLFPHFAKLAHGVDHVSKGGMVQQVTSLWFTRGFSVVAERHCKTCLVCAAHNVGHVRPVGSAAHPPSEFPFDHLMMDFVELTPAEGKKYCLVVVDMFSKWVEAFPTKHADSGAVAKALLTEIIPRWGIPTRITSDNGTHFVNKALTEVSNRLGFQLRTHCSYHPQSGGAVERENGTLKAKLAKCCEDTGLSWPKALPLVLMAMRMRPRARTGLSPFETLFARPPQTGLEPPRWQALSTDMCDSSMVSYCADLSKTLFQIRQTVKEALPRPAEGPLHRLNPGDWILVKDFRRKHWKARRWLGPFQVLLVTHTAVKVAERATWIHASHCKLLTVPPPAPTADLPATGQNNP</sequence>
<keyword evidence="6" id="KW-0540">Nuclease</keyword>
<dbReference type="GO" id="GO:0004190">
    <property type="term" value="F:aspartic-type endopeptidase activity"/>
    <property type="evidence" value="ECO:0007669"/>
    <property type="project" value="InterPro"/>
</dbReference>
<dbReference type="InterPro" id="IPR043502">
    <property type="entry name" value="DNA/RNA_pol_sf"/>
</dbReference>
<organism evidence="19 20">
    <name type="scientific">Salarias fasciatus</name>
    <name type="common">Jewelled blenny</name>
    <name type="synonym">Blennius fasciatus</name>
    <dbReference type="NCBI Taxonomy" id="181472"/>
    <lineage>
        <taxon>Eukaryota</taxon>
        <taxon>Metazoa</taxon>
        <taxon>Chordata</taxon>
        <taxon>Craniata</taxon>
        <taxon>Vertebrata</taxon>
        <taxon>Euteleostomi</taxon>
        <taxon>Actinopterygii</taxon>
        <taxon>Neopterygii</taxon>
        <taxon>Teleostei</taxon>
        <taxon>Neoteleostei</taxon>
        <taxon>Acanthomorphata</taxon>
        <taxon>Ovalentaria</taxon>
        <taxon>Blenniimorphae</taxon>
        <taxon>Blenniiformes</taxon>
        <taxon>Blennioidei</taxon>
        <taxon>Blenniidae</taxon>
        <taxon>Salariinae</taxon>
        <taxon>Salarias</taxon>
    </lineage>
</organism>
<keyword evidence="11" id="KW-0229">DNA integration</keyword>
<evidence type="ECO:0000256" key="2">
    <source>
        <dbReference type="ARBA" id="ARBA00012180"/>
    </source>
</evidence>
<dbReference type="Pfam" id="PF00077">
    <property type="entry name" value="RVP"/>
    <property type="match status" value="1"/>
</dbReference>
<dbReference type="InterPro" id="IPR001969">
    <property type="entry name" value="Aspartic_peptidase_AS"/>
</dbReference>
<evidence type="ECO:0000256" key="13">
    <source>
        <dbReference type="ARBA" id="ARBA00023172"/>
    </source>
</evidence>
<dbReference type="GO" id="GO:0004523">
    <property type="term" value="F:RNA-DNA hybrid ribonuclease activity"/>
    <property type="evidence" value="ECO:0007669"/>
    <property type="project" value="UniProtKB-EC"/>
</dbReference>
<dbReference type="Pfam" id="PF17919">
    <property type="entry name" value="RT_RNaseH_2"/>
    <property type="match status" value="1"/>
</dbReference>
<dbReference type="PANTHER" id="PTHR33064:SF37">
    <property type="entry name" value="RIBONUCLEASE H"/>
    <property type="match status" value="1"/>
</dbReference>
<dbReference type="PROSITE" id="PS50175">
    <property type="entry name" value="ASP_PROT_RETROV"/>
    <property type="match status" value="1"/>
</dbReference>
<feature type="domain" description="Peptidase A2" evidence="15">
    <location>
        <begin position="33"/>
        <end position="109"/>
    </location>
</feature>
<dbReference type="Pfam" id="PF18697">
    <property type="entry name" value="MLVIN_C"/>
    <property type="match status" value="1"/>
</dbReference>
<evidence type="ECO:0000259" key="17">
    <source>
        <dbReference type="PROSITE" id="PS50879"/>
    </source>
</evidence>
<keyword evidence="7" id="KW-0255">Endonuclease</keyword>
<evidence type="ECO:0000256" key="10">
    <source>
        <dbReference type="ARBA" id="ARBA00022884"/>
    </source>
</evidence>
<dbReference type="Gene3D" id="2.30.30.850">
    <property type="match status" value="1"/>
</dbReference>
<evidence type="ECO:0000256" key="11">
    <source>
        <dbReference type="ARBA" id="ARBA00022908"/>
    </source>
</evidence>
<dbReference type="InParanoid" id="A0A672GBB4"/>
<feature type="domain" description="RNase H type-1" evidence="17">
    <location>
        <begin position="825"/>
        <end position="972"/>
    </location>
</feature>
<dbReference type="Gene3D" id="3.30.70.270">
    <property type="match status" value="2"/>
</dbReference>
<evidence type="ECO:0000256" key="3">
    <source>
        <dbReference type="ARBA" id="ARBA00018735"/>
    </source>
</evidence>
<dbReference type="Gene3D" id="2.40.70.10">
    <property type="entry name" value="Acid Proteases"/>
    <property type="match status" value="1"/>
</dbReference>
<reference evidence="19" key="3">
    <citation type="submission" date="2025-09" db="UniProtKB">
        <authorList>
            <consortium name="Ensembl"/>
        </authorList>
    </citation>
    <scope>IDENTIFICATION</scope>
</reference>
<evidence type="ECO:0000313" key="20">
    <source>
        <dbReference type="Proteomes" id="UP000472267"/>
    </source>
</evidence>
<feature type="domain" description="Integrase catalytic" evidence="18">
    <location>
        <begin position="1095"/>
        <end position="1252"/>
    </location>
</feature>
<dbReference type="InterPro" id="IPR012337">
    <property type="entry name" value="RNaseH-like_sf"/>
</dbReference>
<keyword evidence="10" id="KW-0694">RNA-binding</keyword>
<evidence type="ECO:0000256" key="4">
    <source>
        <dbReference type="ARBA" id="ARBA00022679"/>
    </source>
</evidence>
<evidence type="ECO:0000256" key="7">
    <source>
        <dbReference type="ARBA" id="ARBA00022759"/>
    </source>
</evidence>
<dbReference type="FunFam" id="3.30.70.270:FF:000020">
    <property type="entry name" value="Transposon Tf2-6 polyprotein-like Protein"/>
    <property type="match status" value="1"/>
</dbReference>
<dbReference type="Pfam" id="PF00075">
    <property type="entry name" value="RNase_H"/>
    <property type="match status" value="1"/>
</dbReference>
<evidence type="ECO:0000256" key="1">
    <source>
        <dbReference type="ARBA" id="ARBA00010879"/>
    </source>
</evidence>
<accession>A0A672GBB4</accession>
<dbReference type="InterPro" id="IPR000477">
    <property type="entry name" value="RT_dom"/>
</dbReference>
<dbReference type="InterPro" id="IPR043128">
    <property type="entry name" value="Rev_trsase/Diguanyl_cyclase"/>
</dbReference>
<evidence type="ECO:0000256" key="6">
    <source>
        <dbReference type="ARBA" id="ARBA00022722"/>
    </source>
</evidence>
<dbReference type="InterPro" id="IPR040643">
    <property type="entry name" value="MLVIN_C"/>
</dbReference>
<reference evidence="19" key="2">
    <citation type="submission" date="2025-08" db="UniProtKB">
        <authorList>
            <consortium name="Ensembl"/>
        </authorList>
    </citation>
    <scope>IDENTIFICATION</scope>
</reference>
<dbReference type="OMA" id="KLTHGPD"/>
<dbReference type="InterPro" id="IPR001584">
    <property type="entry name" value="Integrase_cat-core"/>
</dbReference>
<keyword evidence="5" id="KW-0548">Nucleotidyltransferase</keyword>
<keyword evidence="12" id="KW-0695">RNA-directed DNA polymerase</keyword>
<dbReference type="SUPFAM" id="SSF56672">
    <property type="entry name" value="DNA/RNA polymerases"/>
    <property type="match status" value="1"/>
</dbReference>
<dbReference type="GO" id="GO:0003723">
    <property type="term" value="F:RNA binding"/>
    <property type="evidence" value="ECO:0007669"/>
    <property type="project" value="UniProtKB-KW"/>
</dbReference>
<evidence type="ECO:0000259" key="15">
    <source>
        <dbReference type="PROSITE" id="PS50175"/>
    </source>
</evidence>
<dbReference type="GO" id="GO:0015074">
    <property type="term" value="P:DNA integration"/>
    <property type="evidence" value="ECO:0007669"/>
    <property type="project" value="UniProtKB-KW"/>
</dbReference>
<name>A0A672GBB4_SALFA</name>
<dbReference type="PROSITE" id="PS50878">
    <property type="entry name" value="RT_POL"/>
    <property type="match status" value="1"/>
</dbReference>
<dbReference type="SUPFAM" id="SSF50630">
    <property type="entry name" value="Acid proteases"/>
    <property type="match status" value="1"/>
</dbReference>
<dbReference type="GO" id="GO:0003964">
    <property type="term" value="F:RNA-directed DNA polymerase activity"/>
    <property type="evidence" value="ECO:0007669"/>
    <property type="project" value="UniProtKB-KW"/>
</dbReference>
<keyword evidence="20" id="KW-1185">Reference proteome</keyword>
<evidence type="ECO:0000256" key="9">
    <source>
        <dbReference type="ARBA" id="ARBA00022842"/>
    </source>
</evidence>
<evidence type="ECO:0000256" key="14">
    <source>
        <dbReference type="SAM" id="MobiDB-lite"/>
    </source>
</evidence>
<dbReference type="PROSITE" id="PS50879">
    <property type="entry name" value="RNASE_H_1"/>
    <property type="match status" value="1"/>
</dbReference>
<dbReference type="Pfam" id="PF00665">
    <property type="entry name" value="rve"/>
    <property type="match status" value="1"/>
</dbReference>
<dbReference type="GO" id="GO:0006508">
    <property type="term" value="P:proteolysis"/>
    <property type="evidence" value="ECO:0007669"/>
    <property type="project" value="InterPro"/>
</dbReference>
<keyword evidence="4" id="KW-0808">Transferase</keyword>
<dbReference type="PROSITE" id="PS00141">
    <property type="entry name" value="ASP_PROTEASE"/>
    <property type="match status" value="1"/>
</dbReference>
<dbReference type="GO" id="GO:0006310">
    <property type="term" value="P:DNA recombination"/>
    <property type="evidence" value="ECO:0007669"/>
    <property type="project" value="UniProtKB-KW"/>
</dbReference>
<evidence type="ECO:0000256" key="8">
    <source>
        <dbReference type="ARBA" id="ARBA00022801"/>
    </source>
</evidence>
<proteinExistence type="inferred from homology"/>
<dbReference type="Gene3D" id="3.10.20.370">
    <property type="match status" value="1"/>
</dbReference>
<dbReference type="EC" id="3.1.26.4" evidence="2"/>
<evidence type="ECO:0000313" key="19">
    <source>
        <dbReference type="Ensembl" id="ENSSFAP00005008469.1"/>
    </source>
</evidence>
<keyword evidence="8" id="KW-0378">Hydrolase</keyword>
<evidence type="ECO:0000259" key="18">
    <source>
        <dbReference type="PROSITE" id="PS50994"/>
    </source>
</evidence>
<dbReference type="InterPro" id="IPR041577">
    <property type="entry name" value="RT_RNaseH_2"/>
</dbReference>
<keyword evidence="9" id="KW-0460">Magnesium</keyword>
<dbReference type="InterPro" id="IPR036397">
    <property type="entry name" value="RNaseH_sf"/>
</dbReference>
<dbReference type="PANTHER" id="PTHR33064">
    <property type="entry name" value="POL PROTEIN"/>
    <property type="match status" value="1"/>
</dbReference>
<dbReference type="Pfam" id="PF00078">
    <property type="entry name" value="RVT_1"/>
    <property type="match status" value="1"/>
</dbReference>
<dbReference type="InterPro" id="IPR001995">
    <property type="entry name" value="Peptidase_A2_cat"/>
</dbReference>
<dbReference type="InterPro" id="IPR021109">
    <property type="entry name" value="Peptidase_aspartic_dom_sf"/>
</dbReference>
<comment type="similarity">
    <text evidence="1">Belongs to the beta type-B retroviral polymerase family. HERV class-II K(HML-2) pol subfamily.</text>
</comment>
<dbReference type="Gene3D" id="3.10.10.10">
    <property type="entry name" value="HIV Type 1 Reverse Transcriptase, subunit A, domain 1"/>
    <property type="match status" value="1"/>
</dbReference>
<evidence type="ECO:0000256" key="12">
    <source>
        <dbReference type="ARBA" id="ARBA00022918"/>
    </source>
</evidence>
<keyword evidence="13" id="KW-0233">DNA recombination</keyword>
<dbReference type="SUPFAM" id="SSF53098">
    <property type="entry name" value="Ribonuclease H-like"/>
    <property type="match status" value="2"/>
</dbReference>